<organism evidence="2 3">
    <name type="scientific">Nepenthes gracilis</name>
    <name type="common">Slender pitcher plant</name>
    <dbReference type="NCBI Taxonomy" id="150966"/>
    <lineage>
        <taxon>Eukaryota</taxon>
        <taxon>Viridiplantae</taxon>
        <taxon>Streptophyta</taxon>
        <taxon>Embryophyta</taxon>
        <taxon>Tracheophyta</taxon>
        <taxon>Spermatophyta</taxon>
        <taxon>Magnoliopsida</taxon>
        <taxon>eudicotyledons</taxon>
        <taxon>Gunneridae</taxon>
        <taxon>Pentapetalae</taxon>
        <taxon>Caryophyllales</taxon>
        <taxon>Nepenthaceae</taxon>
        <taxon>Nepenthes</taxon>
    </lineage>
</organism>
<proteinExistence type="predicted"/>
<feature type="compositionally biased region" description="Basic and acidic residues" evidence="1">
    <location>
        <begin position="218"/>
        <end position="230"/>
    </location>
</feature>
<evidence type="ECO:0000313" key="2">
    <source>
        <dbReference type="EMBL" id="GMH22584.1"/>
    </source>
</evidence>
<evidence type="ECO:0000313" key="3">
    <source>
        <dbReference type="Proteomes" id="UP001279734"/>
    </source>
</evidence>
<reference evidence="2" key="1">
    <citation type="submission" date="2023-05" db="EMBL/GenBank/DDBJ databases">
        <title>Nepenthes gracilis genome sequencing.</title>
        <authorList>
            <person name="Fukushima K."/>
        </authorList>
    </citation>
    <scope>NUCLEOTIDE SEQUENCE</scope>
    <source>
        <strain evidence="2">SING2019-196</strain>
    </source>
</reference>
<dbReference type="AlphaFoldDB" id="A0AAD3T4M3"/>
<dbReference type="PANTHER" id="PTHR47911">
    <property type="entry name" value="HYDROXYPROLINE-RICH GLYCOPROTEIN-LIKE"/>
    <property type="match status" value="1"/>
</dbReference>
<evidence type="ECO:0000256" key="1">
    <source>
        <dbReference type="SAM" id="MobiDB-lite"/>
    </source>
</evidence>
<dbReference type="Proteomes" id="UP001279734">
    <property type="component" value="Unassembled WGS sequence"/>
</dbReference>
<name>A0AAD3T4M3_NEPGR</name>
<sequence>MRGSFGLLRNQSSIGSTGISNAAKHDLISYSAFSTSSSGGGSGRGRGQGASSRTQFEFVATQTSTPDSKDESDGSSTPSTLTPLGRGRGKSLPSSPFLSSFNTSVGPSPPRPQPGVGRGGGHGGQNQPPSTKSGTHQNSEPKRPIFFLKEDVVGEGSESDLLTPKPRKSLGESNLPESLVSVLKGFGRGHPARKPGPELVGKEENRHRRPRQGGLDTGARRGADAAEVREGSSSVSRSMLNSEEATKKAVIILSRGGGQDRMESGRGRGGRGRGRGRGVMGRGRGRGWREDRFRDAEDDLGPGLYLGDNADGEKLANKVGPEIMNELTEAFEEMSYRVLPSPLEEEYLEALDTNLKIELEPEYLMEFDTNPDIDEKSPVPLREALEKMKPFLMAYEGIQSEEEWQEIIKETMERVPLLKEIVDHYSGPDIVTAKQQQEELKRVAKTLPATAPDSVKHFTDRAVLSLQSNPGWGFHKKCQFMDKLVSEVSRFYK</sequence>
<protein>
    <submittedName>
        <fullName evidence="2">Uncharacterized protein</fullName>
    </submittedName>
</protein>
<dbReference type="EMBL" id="BSYO01000025">
    <property type="protein sequence ID" value="GMH22584.1"/>
    <property type="molecule type" value="Genomic_DNA"/>
</dbReference>
<feature type="region of interest" description="Disordered" evidence="1">
    <location>
        <begin position="255"/>
        <end position="286"/>
    </location>
</feature>
<feature type="compositionally biased region" description="Gly residues" evidence="1">
    <location>
        <begin position="38"/>
        <end position="48"/>
    </location>
</feature>
<accession>A0AAD3T4M3</accession>
<dbReference type="PANTHER" id="PTHR47911:SF1">
    <property type="entry name" value="OS06G0664400 PROTEIN"/>
    <property type="match status" value="1"/>
</dbReference>
<feature type="region of interest" description="Disordered" evidence="1">
    <location>
        <begin position="32"/>
        <end position="242"/>
    </location>
</feature>
<comment type="caution">
    <text evidence="2">The sequence shown here is derived from an EMBL/GenBank/DDBJ whole genome shotgun (WGS) entry which is preliminary data.</text>
</comment>
<feature type="compositionally biased region" description="Low complexity" evidence="1">
    <location>
        <begin position="91"/>
        <end position="106"/>
    </location>
</feature>
<feature type="compositionally biased region" description="Basic and acidic residues" evidence="1">
    <location>
        <begin position="139"/>
        <end position="152"/>
    </location>
</feature>
<keyword evidence="3" id="KW-1185">Reference proteome</keyword>
<gene>
    <name evidence="2" type="ORF">Nepgr_024427</name>
</gene>